<accession>A0A1Y2C7R8</accession>
<dbReference type="EMBL" id="MCGO01000029">
    <property type="protein sequence ID" value="ORY42355.1"/>
    <property type="molecule type" value="Genomic_DNA"/>
</dbReference>
<reference evidence="1 2" key="1">
    <citation type="submission" date="2016-07" db="EMBL/GenBank/DDBJ databases">
        <title>Pervasive Adenine N6-methylation of Active Genes in Fungi.</title>
        <authorList>
            <consortium name="DOE Joint Genome Institute"/>
            <person name="Mondo S.J."/>
            <person name="Dannebaum R.O."/>
            <person name="Kuo R.C."/>
            <person name="Labutti K."/>
            <person name="Haridas S."/>
            <person name="Kuo A."/>
            <person name="Salamov A."/>
            <person name="Ahrendt S.R."/>
            <person name="Lipzen A."/>
            <person name="Sullivan W."/>
            <person name="Andreopoulos W.B."/>
            <person name="Clum A."/>
            <person name="Lindquist E."/>
            <person name="Daum C."/>
            <person name="Ramamoorthy G.K."/>
            <person name="Gryganskyi A."/>
            <person name="Culley D."/>
            <person name="Magnuson J.K."/>
            <person name="James T.Y."/>
            <person name="O'Malley M.A."/>
            <person name="Stajich J.E."/>
            <person name="Spatafora J.W."/>
            <person name="Visel A."/>
            <person name="Grigoriev I.V."/>
        </authorList>
    </citation>
    <scope>NUCLEOTIDE SEQUENCE [LARGE SCALE GENOMIC DNA]</scope>
    <source>
        <strain evidence="1 2">JEL800</strain>
    </source>
</reference>
<dbReference type="Proteomes" id="UP000193642">
    <property type="component" value="Unassembled WGS sequence"/>
</dbReference>
<keyword evidence="2" id="KW-1185">Reference proteome</keyword>
<name>A0A1Y2C7R8_9FUNG</name>
<proteinExistence type="predicted"/>
<evidence type="ECO:0000313" key="2">
    <source>
        <dbReference type="Proteomes" id="UP000193642"/>
    </source>
</evidence>
<gene>
    <name evidence="1" type="ORF">BCR33DRAFT_786550</name>
</gene>
<organism evidence="1 2">
    <name type="scientific">Rhizoclosmatium globosum</name>
    <dbReference type="NCBI Taxonomy" id="329046"/>
    <lineage>
        <taxon>Eukaryota</taxon>
        <taxon>Fungi</taxon>
        <taxon>Fungi incertae sedis</taxon>
        <taxon>Chytridiomycota</taxon>
        <taxon>Chytridiomycota incertae sedis</taxon>
        <taxon>Chytridiomycetes</taxon>
        <taxon>Chytridiales</taxon>
        <taxon>Chytriomycetaceae</taxon>
        <taxon>Rhizoclosmatium</taxon>
    </lineage>
</organism>
<dbReference type="AlphaFoldDB" id="A0A1Y2C7R8"/>
<sequence length="234" mass="25149">MLRFNQPLSSPQQALSVFIFSDGENYGKPAEATYTHFIQGTEDTIHKTLECKLGSGVVQKKTDWRRFLVLSQTELRTNPTRYAAMSAGYSSGGYSLLHCTLDCLESADSLLVATVYTVVHTCVPGIAVILSTDTGFVRTKALLSAAGWIVVAVYQQDTLPSVHAYRASGGVGLIQISFRASVLPTINAAQAATVSAVLVIPGTCCAALTRRGIPCENKTRVGTVFCQDHKDATR</sequence>
<evidence type="ECO:0000313" key="1">
    <source>
        <dbReference type="EMBL" id="ORY42355.1"/>
    </source>
</evidence>
<protein>
    <submittedName>
        <fullName evidence="1">Uncharacterized protein</fullName>
    </submittedName>
</protein>
<comment type="caution">
    <text evidence="1">The sequence shown here is derived from an EMBL/GenBank/DDBJ whole genome shotgun (WGS) entry which is preliminary data.</text>
</comment>